<keyword evidence="3" id="KW-1185">Reference proteome</keyword>
<protein>
    <submittedName>
        <fullName evidence="2">Uncharacterized protein</fullName>
    </submittedName>
</protein>
<name>A0AAW2YRM7_9EUKA</name>
<feature type="transmembrane region" description="Helical" evidence="1">
    <location>
        <begin position="60"/>
        <end position="77"/>
    </location>
</feature>
<keyword evidence="1" id="KW-0472">Membrane</keyword>
<organism evidence="2 3">
    <name type="scientific">Acrasis kona</name>
    <dbReference type="NCBI Taxonomy" id="1008807"/>
    <lineage>
        <taxon>Eukaryota</taxon>
        <taxon>Discoba</taxon>
        <taxon>Heterolobosea</taxon>
        <taxon>Tetramitia</taxon>
        <taxon>Eutetramitia</taxon>
        <taxon>Acrasidae</taxon>
        <taxon>Acrasis</taxon>
    </lineage>
</organism>
<evidence type="ECO:0000313" key="3">
    <source>
        <dbReference type="Proteomes" id="UP001431209"/>
    </source>
</evidence>
<feature type="transmembrane region" description="Helical" evidence="1">
    <location>
        <begin position="112"/>
        <end position="128"/>
    </location>
</feature>
<evidence type="ECO:0000313" key="2">
    <source>
        <dbReference type="EMBL" id="KAL0479528.1"/>
    </source>
</evidence>
<comment type="caution">
    <text evidence="2">The sequence shown here is derived from an EMBL/GenBank/DDBJ whole genome shotgun (WGS) entry which is preliminary data.</text>
</comment>
<keyword evidence="1" id="KW-1133">Transmembrane helix</keyword>
<sequence>MNSITQPQFRRYYKSTLLPTSILFLVNAIALYFGTHIGYFGDVGTFYGFKTHNEHLQRTAGAFCFLISAVNAAPLILKNGDDMIIFSLLTNIFVCTHYILEGTIFRGMRIEILLVMSLFMVLNLFWSYKDFKHKQTIQELQSPKKQ</sequence>
<feature type="transmembrane region" description="Helical" evidence="1">
    <location>
        <begin position="21"/>
        <end position="40"/>
    </location>
</feature>
<dbReference type="Proteomes" id="UP001431209">
    <property type="component" value="Unassembled WGS sequence"/>
</dbReference>
<reference evidence="2 3" key="1">
    <citation type="submission" date="2024-03" db="EMBL/GenBank/DDBJ databases">
        <title>The Acrasis kona genome and developmental transcriptomes reveal deep origins of eukaryotic multicellular pathways.</title>
        <authorList>
            <person name="Sheikh S."/>
            <person name="Fu C.-J."/>
            <person name="Brown M.W."/>
            <person name="Baldauf S.L."/>
        </authorList>
    </citation>
    <scope>NUCLEOTIDE SEQUENCE [LARGE SCALE GENOMIC DNA]</scope>
    <source>
        <strain evidence="2 3">ATCC MYA-3509</strain>
    </source>
</reference>
<proteinExistence type="predicted"/>
<dbReference type="AlphaFoldDB" id="A0AAW2YRM7"/>
<feature type="transmembrane region" description="Helical" evidence="1">
    <location>
        <begin position="84"/>
        <end position="100"/>
    </location>
</feature>
<evidence type="ECO:0000256" key="1">
    <source>
        <dbReference type="SAM" id="Phobius"/>
    </source>
</evidence>
<keyword evidence="1" id="KW-0812">Transmembrane</keyword>
<accession>A0AAW2YRM7</accession>
<gene>
    <name evidence="2" type="ORF">AKO1_007724</name>
</gene>
<dbReference type="EMBL" id="JAOPGA020000576">
    <property type="protein sequence ID" value="KAL0479528.1"/>
    <property type="molecule type" value="Genomic_DNA"/>
</dbReference>